<gene>
    <name evidence="2" type="ORF">GN958_ATG00816</name>
</gene>
<protein>
    <submittedName>
        <fullName evidence="2">Uncharacterized protein</fullName>
    </submittedName>
</protein>
<comment type="caution">
    <text evidence="2">The sequence shown here is derived from an EMBL/GenBank/DDBJ whole genome shotgun (WGS) entry which is preliminary data.</text>
</comment>
<keyword evidence="1" id="KW-0175">Coiled coil</keyword>
<reference evidence="2" key="1">
    <citation type="submission" date="2020-03" db="EMBL/GenBank/DDBJ databases">
        <title>Hybrid Assembly of Korean Phytophthora infestans isolates.</title>
        <authorList>
            <person name="Prokchorchik M."/>
            <person name="Lee Y."/>
            <person name="Seo J."/>
            <person name="Cho J.-H."/>
            <person name="Park Y.-E."/>
            <person name="Jang D.-C."/>
            <person name="Im J.-S."/>
            <person name="Choi J.-G."/>
            <person name="Park H.-J."/>
            <person name="Lee G.-B."/>
            <person name="Lee Y.-G."/>
            <person name="Hong S.-Y."/>
            <person name="Cho K."/>
            <person name="Sohn K.H."/>
        </authorList>
    </citation>
    <scope>NUCLEOTIDE SEQUENCE</scope>
    <source>
        <strain evidence="2">KR_2_A2</strain>
    </source>
</reference>
<sequence length="129" mass="14689">MNKGSELFEVVTLINSSRYTTPYITIIPTLEHLDEMDNQCTQLPDDVAEFFQVNAPSIVIPPECVNDIKLTDYKMLVSDLRDELEQLRSDNAALRRQTEALMQKPQFFEVLLSIFSVALDVALKILLVV</sequence>
<feature type="coiled-coil region" evidence="1">
    <location>
        <begin position="70"/>
        <end position="104"/>
    </location>
</feature>
<accession>A0A8S9VBH5</accession>
<dbReference type="AlphaFoldDB" id="A0A8S9VBH5"/>
<evidence type="ECO:0000313" key="3">
    <source>
        <dbReference type="Proteomes" id="UP000704712"/>
    </source>
</evidence>
<evidence type="ECO:0000313" key="2">
    <source>
        <dbReference type="EMBL" id="KAF4150023.1"/>
    </source>
</evidence>
<proteinExistence type="predicted"/>
<dbReference type="Proteomes" id="UP000704712">
    <property type="component" value="Unassembled WGS sequence"/>
</dbReference>
<organism evidence="2 3">
    <name type="scientific">Phytophthora infestans</name>
    <name type="common">Potato late blight agent</name>
    <name type="synonym">Botrytis infestans</name>
    <dbReference type="NCBI Taxonomy" id="4787"/>
    <lineage>
        <taxon>Eukaryota</taxon>
        <taxon>Sar</taxon>
        <taxon>Stramenopiles</taxon>
        <taxon>Oomycota</taxon>
        <taxon>Peronosporomycetes</taxon>
        <taxon>Peronosporales</taxon>
        <taxon>Peronosporaceae</taxon>
        <taxon>Phytophthora</taxon>
    </lineage>
</organism>
<name>A0A8S9VBH5_PHYIN</name>
<dbReference type="EMBL" id="JAACNO010000103">
    <property type="protein sequence ID" value="KAF4150023.1"/>
    <property type="molecule type" value="Genomic_DNA"/>
</dbReference>
<evidence type="ECO:0000256" key="1">
    <source>
        <dbReference type="SAM" id="Coils"/>
    </source>
</evidence>